<proteinExistence type="inferred from homology"/>
<evidence type="ECO:0000256" key="5">
    <source>
        <dbReference type="ARBA" id="ARBA00022842"/>
    </source>
</evidence>
<dbReference type="GO" id="GO:0046872">
    <property type="term" value="F:metal ion binding"/>
    <property type="evidence" value="ECO:0007669"/>
    <property type="project" value="UniProtKB-KW"/>
</dbReference>
<comment type="caution">
    <text evidence="8">Lacks conserved residue(s) required for the propagation of feature annotation.</text>
</comment>
<dbReference type="EC" id="2.7.7.77" evidence="8"/>
<dbReference type="Gene3D" id="3.90.550.10">
    <property type="entry name" value="Spore Coat Polysaccharide Biosynthesis Protein SpsA, Chain A"/>
    <property type="match status" value="1"/>
</dbReference>
<dbReference type="EMBL" id="CP011801">
    <property type="protein sequence ID" value="ALA60031.1"/>
    <property type="molecule type" value="Genomic_DNA"/>
</dbReference>
<dbReference type="KEGG" id="nmv:NITMOv2_3639"/>
<gene>
    <name evidence="8 10" type="primary">mobA</name>
    <name evidence="10" type="ORF">NITMOv2_3639</name>
</gene>
<dbReference type="SUPFAM" id="SSF53448">
    <property type="entry name" value="Nucleotide-diphospho-sugar transferases"/>
    <property type="match status" value="1"/>
</dbReference>
<keyword evidence="10" id="KW-0548">Nucleotidyltransferase</keyword>
<keyword evidence="11" id="KW-1185">Reference proteome</keyword>
<feature type="domain" description="MobA-like NTP transferase" evidence="9">
    <location>
        <begin position="15"/>
        <end position="159"/>
    </location>
</feature>
<reference evidence="10 11" key="1">
    <citation type="journal article" date="2015" name="Proc. Natl. Acad. Sci. U.S.A.">
        <title>Expanded metabolic versatility of ubiquitous nitrite-oxidizing bacteria from the genus Nitrospira.</title>
        <authorList>
            <person name="Koch H."/>
            <person name="Lucker S."/>
            <person name="Albertsen M."/>
            <person name="Kitzinger K."/>
            <person name="Herbold C."/>
            <person name="Spieck E."/>
            <person name="Nielsen P.H."/>
            <person name="Wagner M."/>
            <person name="Daims H."/>
        </authorList>
    </citation>
    <scope>NUCLEOTIDE SEQUENCE [LARGE SCALE GENOMIC DNA]</scope>
    <source>
        <strain evidence="10 11">NSP M-1</strain>
    </source>
</reference>
<sequence length="213" mass="23387">MMTVRSIHRSSDVTGVVLAGGKSRRMGEDKRFLTVGGAALLDRCVVAMREQFSEVLIITAQDSLPLEGRGCPVYQDLIAQCGSLGGLYTGLRMASHGRVFVVACDMPFLKPELIRWFLTRDPQADVVMGRVAGRLQPMHALYGKNALPCLERMARAGRLKIQDMVLEPSLRTTIVDASEWAHLDPESQSFRNVNTPADLEAARAEAARLPLVP</sequence>
<dbReference type="PANTHER" id="PTHR19136">
    <property type="entry name" value="MOLYBDENUM COFACTOR GUANYLYLTRANSFERASE"/>
    <property type="match status" value="1"/>
</dbReference>
<keyword evidence="4 8" id="KW-0547">Nucleotide-binding</keyword>
<evidence type="ECO:0000256" key="6">
    <source>
        <dbReference type="ARBA" id="ARBA00023134"/>
    </source>
</evidence>
<feature type="binding site" evidence="8">
    <location>
        <begin position="18"/>
        <end position="20"/>
    </location>
    <ligand>
        <name>GTP</name>
        <dbReference type="ChEBI" id="CHEBI:37565"/>
    </ligand>
</feature>
<keyword evidence="3 8" id="KW-0479">Metal-binding</keyword>
<dbReference type="InterPro" id="IPR025877">
    <property type="entry name" value="MobA-like_NTP_Trfase"/>
</dbReference>
<keyword evidence="2 8" id="KW-0808">Transferase</keyword>
<evidence type="ECO:0000259" key="9">
    <source>
        <dbReference type="Pfam" id="PF12804"/>
    </source>
</evidence>
<dbReference type="Pfam" id="PF12804">
    <property type="entry name" value="NTP_transf_3"/>
    <property type="match status" value="1"/>
</dbReference>
<name>A0A0K2GGG3_NITMO</name>
<dbReference type="GO" id="GO:0005737">
    <property type="term" value="C:cytoplasm"/>
    <property type="evidence" value="ECO:0007669"/>
    <property type="project" value="UniProtKB-SubCell"/>
</dbReference>
<evidence type="ECO:0000256" key="2">
    <source>
        <dbReference type="ARBA" id="ARBA00022679"/>
    </source>
</evidence>
<keyword evidence="1 8" id="KW-0963">Cytoplasm</keyword>
<evidence type="ECO:0000256" key="4">
    <source>
        <dbReference type="ARBA" id="ARBA00022741"/>
    </source>
</evidence>
<evidence type="ECO:0000256" key="1">
    <source>
        <dbReference type="ARBA" id="ARBA00022490"/>
    </source>
</evidence>
<dbReference type="CDD" id="cd02503">
    <property type="entry name" value="MobA"/>
    <property type="match status" value="1"/>
</dbReference>
<dbReference type="GO" id="GO:0005525">
    <property type="term" value="F:GTP binding"/>
    <property type="evidence" value="ECO:0007669"/>
    <property type="project" value="UniProtKB-UniRule"/>
</dbReference>
<keyword evidence="5 8" id="KW-0460">Magnesium</keyword>
<dbReference type="InterPro" id="IPR013482">
    <property type="entry name" value="Molybde_CF_guanTrfase"/>
</dbReference>
<dbReference type="InterPro" id="IPR029044">
    <property type="entry name" value="Nucleotide-diphossugar_trans"/>
</dbReference>
<evidence type="ECO:0000256" key="7">
    <source>
        <dbReference type="ARBA" id="ARBA00023150"/>
    </source>
</evidence>
<feature type="binding site" evidence="8">
    <location>
        <position position="105"/>
    </location>
    <ligand>
        <name>GTP</name>
        <dbReference type="ChEBI" id="CHEBI:37565"/>
    </ligand>
</feature>
<evidence type="ECO:0000256" key="8">
    <source>
        <dbReference type="HAMAP-Rule" id="MF_00316"/>
    </source>
</evidence>
<comment type="domain">
    <text evidence="8">The N-terminal domain determines nucleotide recognition and specific binding, while the C-terminal domain determines the specific binding to the target protein.</text>
</comment>
<comment type="catalytic activity">
    <reaction evidence="8">
        <text>Mo-molybdopterin + GTP + H(+) = Mo-molybdopterin guanine dinucleotide + diphosphate</text>
        <dbReference type="Rhea" id="RHEA:34243"/>
        <dbReference type="ChEBI" id="CHEBI:15378"/>
        <dbReference type="ChEBI" id="CHEBI:33019"/>
        <dbReference type="ChEBI" id="CHEBI:37565"/>
        <dbReference type="ChEBI" id="CHEBI:71302"/>
        <dbReference type="ChEBI" id="CHEBI:71310"/>
        <dbReference type="EC" id="2.7.7.77"/>
    </reaction>
</comment>
<dbReference type="OrthoDB" id="9788394at2"/>
<feature type="binding site" evidence="8">
    <location>
        <position position="105"/>
    </location>
    <ligand>
        <name>Mg(2+)</name>
        <dbReference type="ChEBI" id="CHEBI:18420"/>
    </ligand>
</feature>
<dbReference type="GO" id="GO:1902758">
    <property type="term" value="P:bis(molybdopterin guanine dinucleotide)molybdenum biosynthetic process"/>
    <property type="evidence" value="ECO:0007669"/>
    <property type="project" value="TreeGrafter"/>
</dbReference>
<evidence type="ECO:0000256" key="3">
    <source>
        <dbReference type="ARBA" id="ARBA00022723"/>
    </source>
</evidence>
<dbReference type="AlphaFoldDB" id="A0A0K2GGG3"/>
<comment type="similarity">
    <text evidence="8">Belongs to the MobA family.</text>
</comment>
<comment type="subcellular location">
    <subcellularLocation>
        <location evidence="8">Cytoplasm</location>
    </subcellularLocation>
</comment>
<protein>
    <recommendedName>
        <fullName evidence="8">Probable molybdenum cofactor guanylyltransferase</fullName>
        <shortName evidence="8">MoCo guanylyltransferase</shortName>
        <ecNumber evidence="8">2.7.7.77</ecNumber>
    </recommendedName>
    <alternativeName>
        <fullName evidence="8">GTP:molybdopterin guanylyltransferase</fullName>
    </alternativeName>
    <alternativeName>
        <fullName evidence="8">Mo-MPT guanylyltransferase</fullName>
    </alternativeName>
    <alternativeName>
        <fullName evidence="8">Molybdopterin guanylyltransferase</fullName>
    </alternativeName>
    <alternativeName>
        <fullName evidence="8">Molybdopterin-guanine dinucleotide synthase</fullName>
        <shortName evidence="8">MGD synthase</shortName>
    </alternativeName>
</protein>
<accession>A0A0K2GGG3</accession>
<feature type="binding site" evidence="8">
    <location>
        <position position="76"/>
    </location>
    <ligand>
        <name>GTP</name>
        <dbReference type="ChEBI" id="CHEBI:37565"/>
    </ligand>
</feature>
<dbReference type="PANTHER" id="PTHR19136:SF81">
    <property type="entry name" value="MOLYBDENUM COFACTOR GUANYLYLTRANSFERASE"/>
    <property type="match status" value="1"/>
</dbReference>
<dbReference type="GO" id="GO:0061603">
    <property type="term" value="F:molybdenum cofactor guanylyltransferase activity"/>
    <property type="evidence" value="ECO:0007669"/>
    <property type="project" value="UniProtKB-EC"/>
</dbReference>
<dbReference type="STRING" id="42253.NITMOv2_3639"/>
<dbReference type="Proteomes" id="UP000069205">
    <property type="component" value="Chromosome"/>
</dbReference>
<dbReference type="HAMAP" id="MF_00316">
    <property type="entry name" value="MobA"/>
    <property type="match status" value="1"/>
</dbReference>
<keyword evidence="7 8" id="KW-0501">Molybdenum cofactor biosynthesis</keyword>
<comment type="function">
    <text evidence="8">Transfers a GMP moiety from GTP to Mo-molybdopterin (Mo-MPT) cofactor (Moco or molybdenum cofactor) to form Mo-molybdopterin guanine dinucleotide (Mo-MGD) cofactor.</text>
</comment>
<dbReference type="RefSeq" id="WP_083448141.1">
    <property type="nucleotide sequence ID" value="NZ_CP011801.1"/>
</dbReference>
<organism evidence="10 11">
    <name type="scientific">Nitrospira moscoviensis</name>
    <dbReference type="NCBI Taxonomy" id="42253"/>
    <lineage>
        <taxon>Bacteria</taxon>
        <taxon>Pseudomonadati</taxon>
        <taxon>Nitrospirota</taxon>
        <taxon>Nitrospiria</taxon>
        <taxon>Nitrospirales</taxon>
        <taxon>Nitrospiraceae</taxon>
        <taxon>Nitrospira</taxon>
    </lineage>
</organism>
<evidence type="ECO:0000313" key="11">
    <source>
        <dbReference type="Proteomes" id="UP000069205"/>
    </source>
</evidence>
<comment type="cofactor">
    <cofactor evidence="8">
        <name>Mg(2+)</name>
        <dbReference type="ChEBI" id="CHEBI:18420"/>
    </cofactor>
</comment>
<dbReference type="PATRIC" id="fig|42253.5.peg.3590"/>
<keyword evidence="6 8" id="KW-0342">GTP-binding</keyword>
<evidence type="ECO:0000313" key="10">
    <source>
        <dbReference type="EMBL" id="ALA60031.1"/>
    </source>
</evidence>
<feature type="binding site" evidence="8">
    <location>
        <position position="30"/>
    </location>
    <ligand>
        <name>GTP</name>
        <dbReference type="ChEBI" id="CHEBI:37565"/>
    </ligand>
</feature>